<dbReference type="InterPro" id="IPR015943">
    <property type="entry name" value="WD40/YVTN_repeat-like_dom_sf"/>
</dbReference>
<dbReference type="GO" id="GO:0032040">
    <property type="term" value="C:small-subunit processome"/>
    <property type="evidence" value="ECO:0007669"/>
    <property type="project" value="TreeGrafter"/>
</dbReference>
<dbReference type="EMBL" id="CAICTM010000790">
    <property type="protein sequence ID" value="CAB9516547.1"/>
    <property type="molecule type" value="Genomic_DNA"/>
</dbReference>
<evidence type="ECO:0000256" key="3">
    <source>
        <dbReference type="ARBA" id="ARBA00022574"/>
    </source>
</evidence>
<evidence type="ECO:0000313" key="10">
    <source>
        <dbReference type="Proteomes" id="UP001153069"/>
    </source>
</evidence>
<feature type="compositionally biased region" description="Basic and acidic residues" evidence="7">
    <location>
        <begin position="619"/>
        <end position="637"/>
    </location>
</feature>
<dbReference type="PROSITE" id="PS50294">
    <property type="entry name" value="WD_REPEATS_REGION"/>
    <property type="match status" value="1"/>
</dbReference>
<accession>A0A9N8E879</accession>
<keyword evidence="10" id="KW-1185">Reference proteome</keyword>
<organism evidence="9 10">
    <name type="scientific">Seminavis robusta</name>
    <dbReference type="NCBI Taxonomy" id="568900"/>
    <lineage>
        <taxon>Eukaryota</taxon>
        <taxon>Sar</taxon>
        <taxon>Stramenopiles</taxon>
        <taxon>Ochrophyta</taxon>
        <taxon>Bacillariophyta</taxon>
        <taxon>Bacillariophyceae</taxon>
        <taxon>Bacillariophycidae</taxon>
        <taxon>Naviculales</taxon>
        <taxon>Naviculaceae</taxon>
        <taxon>Seminavis</taxon>
    </lineage>
</organism>
<name>A0A9N8E879_9STRA</name>
<dbReference type="InterPro" id="IPR040315">
    <property type="entry name" value="WDR46/Utp7"/>
</dbReference>
<dbReference type="Gene3D" id="2.130.10.10">
    <property type="entry name" value="YVTN repeat-like/Quinoprotein amine dehydrogenase"/>
    <property type="match status" value="1"/>
</dbReference>
<dbReference type="Pfam" id="PF08149">
    <property type="entry name" value="BING4CT"/>
    <property type="match status" value="1"/>
</dbReference>
<proteinExistence type="predicted"/>
<evidence type="ECO:0000256" key="6">
    <source>
        <dbReference type="PROSITE-ProRule" id="PRU00221"/>
    </source>
</evidence>
<evidence type="ECO:0000256" key="2">
    <source>
        <dbReference type="ARBA" id="ARBA00022552"/>
    </source>
</evidence>
<dbReference type="PANTHER" id="PTHR14085:SF3">
    <property type="entry name" value="WD REPEAT-CONTAINING PROTEIN 46"/>
    <property type="match status" value="1"/>
</dbReference>
<dbReference type="GO" id="GO:0030686">
    <property type="term" value="C:90S preribosome"/>
    <property type="evidence" value="ECO:0007669"/>
    <property type="project" value="TreeGrafter"/>
</dbReference>
<keyword evidence="2" id="KW-0698">rRNA processing</keyword>
<dbReference type="PANTHER" id="PTHR14085">
    <property type="entry name" value="WD-REPEAT PROTEIN BING4"/>
    <property type="match status" value="1"/>
</dbReference>
<feature type="region of interest" description="Disordered" evidence="7">
    <location>
        <begin position="73"/>
        <end position="96"/>
    </location>
</feature>
<dbReference type="InterPro" id="IPR012952">
    <property type="entry name" value="BING4_C_dom"/>
</dbReference>
<feature type="repeat" description="WD" evidence="6">
    <location>
        <begin position="387"/>
        <end position="422"/>
    </location>
</feature>
<sequence length="660" mass="74013">MGKKRRSKQEQQQESLTPKNEEAKDGNDNNDDPPKSNERPTVSDPDGTHDIHRGFTNKEARARRHELIQTLQEKTEKKNKKKNQKDNNANNDNNNHDLAQSLKEQQNNDETNNNKKKRARLAHDKILETRLESKETKLLQAKIAAMDAADILHTGTVGMVQAETDMERTTGLSQVELKRQLLQDNNDEDDNSDNAARHIYDLTMESPHGLKYDRSGRYALLYSNASNPQGHVAIMDCHTRSLVNSSQGEFYIQQSIRDACFLHQARLLATAAVNQPVAIYDDRGAEIHSLSDHKDAVALEFLPYHFLLAAIDDRGPALLRYIDITTGQLVSKHRTRGDPSGSREGLRAGNPVVLRQNPSNAVLHCGHTNGTVTLWSPASQKYLVKFLCHKGAAITSLAVDMGGNVMVTGGADRQVKVWDLRNTYRHVHSYFTVAGPPTSLDISQQGMLGIGHAGHATIWAPSALQVKAKDPYMHHLIPRGGPIETLRFRPYEDVCGIGHAKGMSSIVIPGSGEPNLDTAEYFTNPFSDSKQRREAEVRALLDKLSPDMIALDPNVIGGMEELDPHKRLEQIRDQQEAANNMTNNKKKKEKTKKRGRSKIQTKLRRKQRNIVDQQTMQLREAREQEKTQEDAERKAAKGEIVVPTETPKEQAPTALKRFFS</sequence>
<dbReference type="SUPFAM" id="SSF50978">
    <property type="entry name" value="WD40 repeat-like"/>
    <property type="match status" value="1"/>
</dbReference>
<feature type="domain" description="BING4 C-terminal" evidence="8">
    <location>
        <begin position="471"/>
        <end position="553"/>
    </location>
</feature>
<dbReference type="FunFam" id="2.130.10.10:FF:000378">
    <property type="entry name" value="U3 small nucleolar RNA-associated protein 7"/>
    <property type="match status" value="1"/>
</dbReference>
<dbReference type="Pfam" id="PF00400">
    <property type="entry name" value="WD40"/>
    <property type="match status" value="1"/>
</dbReference>
<evidence type="ECO:0000256" key="1">
    <source>
        <dbReference type="ARBA" id="ARBA00004604"/>
    </source>
</evidence>
<dbReference type="Proteomes" id="UP001153069">
    <property type="component" value="Unassembled WGS sequence"/>
</dbReference>
<feature type="compositionally biased region" description="Basic and acidic residues" evidence="7">
    <location>
        <begin position="19"/>
        <end position="38"/>
    </location>
</feature>
<gene>
    <name evidence="9" type="ORF">SEMRO_791_G202910.1</name>
</gene>
<evidence type="ECO:0000256" key="4">
    <source>
        <dbReference type="ARBA" id="ARBA00022737"/>
    </source>
</evidence>
<dbReference type="InterPro" id="IPR001680">
    <property type="entry name" value="WD40_rpt"/>
</dbReference>
<dbReference type="AlphaFoldDB" id="A0A9N8E879"/>
<dbReference type="OrthoDB" id="10251154at2759"/>
<evidence type="ECO:0000256" key="5">
    <source>
        <dbReference type="ARBA" id="ARBA00023242"/>
    </source>
</evidence>
<dbReference type="SMART" id="SM01033">
    <property type="entry name" value="BING4CT"/>
    <property type="match status" value="1"/>
</dbReference>
<dbReference type="GO" id="GO:0000462">
    <property type="term" value="P:maturation of SSU-rRNA from tricistronic rRNA transcript (SSU-rRNA, 5.8S rRNA, LSU-rRNA)"/>
    <property type="evidence" value="ECO:0007669"/>
    <property type="project" value="TreeGrafter"/>
</dbReference>
<dbReference type="InterPro" id="IPR036322">
    <property type="entry name" value="WD40_repeat_dom_sf"/>
</dbReference>
<dbReference type="SMART" id="SM00320">
    <property type="entry name" value="WD40"/>
    <property type="match status" value="2"/>
</dbReference>
<feature type="compositionally biased region" description="Basic and acidic residues" evidence="7">
    <location>
        <begin position="46"/>
        <end position="60"/>
    </location>
</feature>
<evidence type="ECO:0000256" key="7">
    <source>
        <dbReference type="SAM" id="MobiDB-lite"/>
    </source>
</evidence>
<reference evidence="9" key="1">
    <citation type="submission" date="2020-06" db="EMBL/GenBank/DDBJ databases">
        <authorList>
            <consortium name="Plant Systems Biology data submission"/>
        </authorList>
    </citation>
    <scope>NUCLEOTIDE SEQUENCE</scope>
    <source>
        <strain evidence="9">D6</strain>
    </source>
</reference>
<dbReference type="PROSITE" id="PS00678">
    <property type="entry name" value="WD_REPEATS_1"/>
    <property type="match status" value="1"/>
</dbReference>
<comment type="subcellular location">
    <subcellularLocation>
        <location evidence="1">Nucleus</location>
        <location evidence="1">Nucleolus</location>
    </subcellularLocation>
</comment>
<keyword evidence="5" id="KW-0539">Nucleus</keyword>
<evidence type="ECO:0000313" key="9">
    <source>
        <dbReference type="EMBL" id="CAB9516547.1"/>
    </source>
</evidence>
<evidence type="ECO:0000259" key="8">
    <source>
        <dbReference type="SMART" id="SM01033"/>
    </source>
</evidence>
<comment type="caution">
    <text evidence="9">The sequence shown here is derived from an EMBL/GenBank/DDBJ whole genome shotgun (WGS) entry which is preliminary data.</text>
</comment>
<keyword evidence="4" id="KW-0677">Repeat</keyword>
<dbReference type="InterPro" id="IPR019775">
    <property type="entry name" value="WD40_repeat_CS"/>
</dbReference>
<keyword evidence="3 6" id="KW-0853">WD repeat</keyword>
<protein>
    <submittedName>
        <fullName evidence="9">U3 small nucleolar RNA-associated protein 7</fullName>
    </submittedName>
</protein>
<dbReference type="PROSITE" id="PS50082">
    <property type="entry name" value="WD_REPEATS_2"/>
    <property type="match status" value="1"/>
</dbReference>
<feature type="compositionally biased region" description="Basic residues" evidence="7">
    <location>
        <begin position="584"/>
        <end position="608"/>
    </location>
</feature>
<feature type="region of interest" description="Disordered" evidence="7">
    <location>
        <begin position="576"/>
        <end position="660"/>
    </location>
</feature>
<feature type="region of interest" description="Disordered" evidence="7">
    <location>
        <begin position="1"/>
        <end position="60"/>
    </location>
</feature>